<keyword evidence="2" id="KW-1185">Reference proteome</keyword>
<name>A0ACA9U1T0_BIOOC</name>
<evidence type="ECO:0000313" key="1">
    <source>
        <dbReference type="EMBL" id="CAG9947143.1"/>
    </source>
</evidence>
<dbReference type="EMBL" id="CADEHS020000011">
    <property type="protein sequence ID" value="CAG9947143.1"/>
    <property type="molecule type" value="Genomic_DNA"/>
</dbReference>
<accession>A0ACA9U1T0</accession>
<proteinExistence type="predicted"/>
<reference evidence="1" key="2">
    <citation type="submission" date="2021-10" db="EMBL/GenBank/DDBJ databases">
        <authorList>
            <person name="Piombo E."/>
        </authorList>
    </citation>
    <scope>NUCLEOTIDE SEQUENCE</scope>
</reference>
<protein>
    <submittedName>
        <fullName evidence="1">Uncharacterized protein</fullName>
    </submittedName>
</protein>
<organism evidence="1 2">
    <name type="scientific">Clonostachys rosea f. rosea IK726</name>
    <dbReference type="NCBI Taxonomy" id="1349383"/>
    <lineage>
        <taxon>Eukaryota</taxon>
        <taxon>Fungi</taxon>
        <taxon>Dikarya</taxon>
        <taxon>Ascomycota</taxon>
        <taxon>Pezizomycotina</taxon>
        <taxon>Sordariomycetes</taxon>
        <taxon>Hypocreomycetidae</taxon>
        <taxon>Hypocreales</taxon>
        <taxon>Bionectriaceae</taxon>
        <taxon>Clonostachys</taxon>
    </lineage>
</organism>
<dbReference type="Proteomes" id="UP000836387">
    <property type="component" value="Unassembled WGS sequence"/>
</dbReference>
<reference evidence="1" key="1">
    <citation type="submission" date="2020-04" db="EMBL/GenBank/DDBJ databases">
        <authorList>
            <person name="Broberg M."/>
        </authorList>
    </citation>
    <scope>NUCLEOTIDE SEQUENCE</scope>
</reference>
<evidence type="ECO:0000313" key="2">
    <source>
        <dbReference type="Proteomes" id="UP000836387"/>
    </source>
</evidence>
<sequence>MKDDDVLTIVGAIGAILGIIFVAIRFYARHMTNNKIGWDDWCILISTIAVIGGDVLVVVGLSTLQCVRIRSTIIDTKSANSMYPNSAEAASHKDPSYEYTKDDIHYTKLSFGATSIYFTTVSATKLSILLMYNRIFSISNSFRRQILLLISLTATFWIATTISNCLNCIPLKYVWINANADPRYCINYNLYWMGCGLAECAIDMLILLVPIRTIFGLKLSRSKKIAVAGVFMLGTFVIISGIVKVALSYVPGSRQPNFGQTSLWSSIHISTGIIGACLPVCWPVFIRLGGFLSGKTPPASSVRGQWYGSSRGSTRVTSKIIRPQEHPAYDLHDPSTGQSDVHELLQHKENVLTPVPSIGNNTNPESDIQ</sequence>
<comment type="caution">
    <text evidence="1">The sequence shown here is derived from an EMBL/GenBank/DDBJ whole genome shotgun (WGS) entry which is preliminary data.</text>
</comment>
<gene>
    <name evidence="1" type="ORF">CRV2_00013255</name>
</gene>